<organism evidence="1 2">
    <name type="scientific">Pseudoalteromonas espejiana</name>
    <dbReference type="NCBI Taxonomy" id="28107"/>
    <lineage>
        <taxon>Bacteria</taxon>
        <taxon>Pseudomonadati</taxon>
        <taxon>Pseudomonadota</taxon>
        <taxon>Gammaproteobacteria</taxon>
        <taxon>Alteromonadales</taxon>
        <taxon>Pseudoalteromonadaceae</taxon>
        <taxon>Pseudoalteromonas</taxon>
    </lineage>
</organism>
<reference evidence="1 2" key="1">
    <citation type="submission" date="2019-07" db="EMBL/GenBank/DDBJ databases">
        <title>Whole genome shotgun sequence of Pseudoalteromonas espejiana NBRC 102222.</title>
        <authorList>
            <person name="Hosoyama A."/>
            <person name="Uohara A."/>
            <person name="Ohji S."/>
            <person name="Ichikawa N."/>
        </authorList>
    </citation>
    <scope>NUCLEOTIDE SEQUENCE [LARGE SCALE GENOMIC DNA]</scope>
    <source>
        <strain evidence="1 2">NBRC 102222</strain>
    </source>
</reference>
<evidence type="ECO:0000313" key="2">
    <source>
        <dbReference type="Proteomes" id="UP000321419"/>
    </source>
</evidence>
<dbReference type="Proteomes" id="UP000321419">
    <property type="component" value="Unassembled WGS sequence"/>
</dbReference>
<keyword evidence="2" id="KW-1185">Reference proteome</keyword>
<sequence>MVSASVDFKKYFLAIRFFMFIPCNFKKEYSKKGLLKYDELKCESEFTFSHGAFIVMSSTKMSTHYEYTYVRI</sequence>
<dbReference type="EMBL" id="BJUM01000029">
    <property type="protein sequence ID" value="GEK55956.1"/>
    <property type="molecule type" value="Genomic_DNA"/>
</dbReference>
<protein>
    <submittedName>
        <fullName evidence="1">Uncharacterized protein</fullName>
    </submittedName>
</protein>
<comment type="caution">
    <text evidence="1">The sequence shown here is derived from an EMBL/GenBank/DDBJ whole genome shotgun (WGS) entry which is preliminary data.</text>
</comment>
<dbReference type="AlphaFoldDB" id="A0A510XY22"/>
<evidence type="ECO:0000313" key="1">
    <source>
        <dbReference type="EMBL" id="GEK55956.1"/>
    </source>
</evidence>
<proteinExistence type="predicted"/>
<name>A0A510XY22_9GAMM</name>
<accession>A0A510XY22</accession>
<gene>
    <name evidence="1" type="ORF">PES01_28010</name>
</gene>